<sequence length="243" mass="28608">MNKVLPLPMLVVSMLTPTISIADSVAETEEVLDSNPVYLELYTRYEEERNAGLQGLIGWITFSDFYDIEFAAEVNTDGYYEYNLGKFIPLTDKAWLHTYVGYTQWNYRLSFRAGYNFDNGIMVNARVRPEFGYDDWIGVDENGNEVNYGTNLSVRTDFFIGYNSKRYEFFYNRVDNFETDKEIADMFRNGTHMVTDHEFRVTYTANRWRPYFQTTIMKDGFFDGKSYEDDLRWQVGFALPMDI</sequence>
<feature type="chain" id="PRO_5040952451" evidence="2">
    <location>
        <begin position="23"/>
        <end position="243"/>
    </location>
</feature>
<reference evidence="3" key="1">
    <citation type="submission" date="2022-02" db="EMBL/GenBank/DDBJ databases">
        <title>Vibrio sp. nov., a new bacterium isolated from Bohai sea, China.</title>
        <authorList>
            <person name="Yuan Y."/>
        </authorList>
    </citation>
    <scope>NUCLEOTIDE SEQUENCE</scope>
    <source>
        <strain evidence="3">DBSS07</strain>
    </source>
</reference>
<evidence type="ECO:0000256" key="1">
    <source>
        <dbReference type="ARBA" id="ARBA00022729"/>
    </source>
</evidence>
<evidence type="ECO:0000313" key="4">
    <source>
        <dbReference type="Proteomes" id="UP001155586"/>
    </source>
</evidence>
<gene>
    <name evidence="3" type="ORF">MD483_06180</name>
</gene>
<evidence type="ECO:0000256" key="2">
    <source>
        <dbReference type="SAM" id="SignalP"/>
    </source>
</evidence>
<name>A0A9X3CCS8_9VIBR</name>
<comment type="caution">
    <text evidence="3">The sequence shown here is derived from an EMBL/GenBank/DDBJ whole genome shotgun (WGS) entry which is preliminary data.</text>
</comment>
<dbReference type="Proteomes" id="UP001155586">
    <property type="component" value="Unassembled WGS sequence"/>
</dbReference>
<keyword evidence="4" id="KW-1185">Reference proteome</keyword>
<evidence type="ECO:0000313" key="3">
    <source>
        <dbReference type="EMBL" id="MCW8333407.1"/>
    </source>
</evidence>
<dbReference type="InterPro" id="IPR053713">
    <property type="entry name" value="Bact_OM_Channel_sf"/>
</dbReference>
<protein>
    <submittedName>
        <fullName evidence="3">Oligogalacturonate-specific porin KdgM family protein</fullName>
    </submittedName>
</protein>
<feature type="signal peptide" evidence="2">
    <location>
        <begin position="1"/>
        <end position="22"/>
    </location>
</feature>
<dbReference type="Gene3D" id="2.40.160.40">
    <property type="entry name" value="monomeric porin ompg"/>
    <property type="match status" value="1"/>
</dbReference>
<dbReference type="EMBL" id="JAKRRX010000024">
    <property type="protein sequence ID" value="MCW8333407.1"/>
    <property type="molecule type" value="Genomic_DNA"/>
</dbReference>
<keyword evidence="1 2" id="KW-0732">Signal</keyword>
<organism evidence="3 4">
    <name type="scientific">Vibrio paucivorans</name>
    <dbReference type="NCBI Taxonomy" id="2829489"/>
    <lineage>
        <taxon>Bacteria</taxon>
        <taxon>Pseudomonadati</taxon>
        <taxon>Pseudomonadota</taxon>
        <taxon>Gammaproteobacteria</taxon>
        <taxon>Vibrionales</taxon>
        <taxon>Vibrionaceae</taxon>
        <taxon>Vibrio</taxon>
    </lineage>
</organism>
<dbReference type="RefSeq" id="WP_265686973.1">
    <property type="nucleotide sequence ID" value="NZ_JAKRRX010000024.1"/>
</dbReference>
<accession>A0A9X3CCS8</accession>
<proteinExistence type="predicted"/>
<dbReference type="AlphaFoldDB" id="A0A9X3CCS8"/>